<dbReference type="RefSeq" id="WP_089760875.1">
    <property type="nucleotide sequence ID" value="NZ_FNGO01000016.1"/>
</dbReference>
<keyword evidence="2" id="KW-0717">Septation</keyword>
<evidence type="ECO:0000256" key="1">
    <source>
        <dbReference type="ARBA" id="ARBA00022618"/>
    </source>
</evidence>
<dbReference type="STRING" id="321763.SAMN04488692_11646"/>
<dbReference type="InterPro" id="IPR007170">
    <property type="entry name" value="SpoVG"/>
</dbReference>
<reference evidence="4 5" key="1">
    <citation type="submission" date="2016-10" db="EMBL/GenBank/DDBJ databases">
        <authorList>
            <person name="de Groot N.N."/>
        </authorList>
    </citation>
    <scope>NUCLEOTIDE SEQUENCE [LARGE SCALE GENOMIC DNA]</scope>
    <source>
        <strain evidence="4 5">SLAS-1</strain>
    </source>
</reference>
<name>A0A1G9QDI8_9FIRM</name>
<dbReference type="PANTHER" id="PTHR38429:SF1">
    <property type="entry name" value="SEPTATION PROTEIN SPOVG-RELATED"/>
    <property type="match status" value="1"/>
</dbReference>
<dbReference type="Gene3D" id="3.30.1120.40">
    <property type="entry name" value="Stage V sporulation protein G"/>
    <property type="match status" value="1"/>
</dbReference>
<protein>
    <submittedName>
        <fullName evidence="4">Stage V sporulation protein G</fullName>
    </submittedName>
</protein>
<organism evidence="4 5">
    <name type="scientific">Halarsenatibacter silvermanii</name>
    <dbReference type="NCBI Taxonomy" id="321763"/>
    <lineage>
        <taxon>Bacteria</taxon>
        <taxon>Bacillati</taxon>
        <taxon>Bacillota</taxon>
        <taxon>Clostridia</taxon>
        <taxon>Halanaerobiales</taxon>
        <taxon>Halarsenatibacteraceae</taxon>
        <taxon>Halarsenatibacter</taxon>
    </lineage>
</organism>
<sequence>MDITDVRIFPVSGSSNLKAFASLTLEDSFVVRGIKVIEGKNGLFASMPDREWKGSYYDVCFPVTNTLREDIQEQVLNGFNRASEKTG</sequence>
<keyword evidence="3" id="KW-0131">Cell cycle</keyword>
<dbReference type="GO" id="GO:0030435">
    <property type="term" value="P:sporulation resulting in formation of a cellular spore"/>
    <property type="evidence" value="ECO:0007669"/>
    <property type="project" value="InterPro"/>
</dbReference>
<dbReference type="EMBL" id="FNGO01000016">
    <property type="protein sequence ID" value="SDM09142.1"/>
    <property type="molecule type" value="Genomic_DNA"/>
</dbReference>
<evidence type="ECO:0000313" key="4">
    <source>
        <dbReference type="EMBL" id="SDM09142.1"/>
    </source>
</evidence>
<dbReference type="AlphaFoldDB" id="A0A1G9QDI8"/>
<dbReference type="InterPro" id="IPR036751">
    <property type="entry name" value="SpoVG_sf"/>
</dbReference>
<dbReference type="Pfam" id="PF04026">
    <property type="entry name" value="SpoVG"/>
    <property type="match status" value="1"/>
</dbReference>
<dbReference type="GO" id="GO:0000917">
    <property type="term" value="P:division septum assembly"/>
    <property type="evidence" value="ECO:0007669"/>
    <property type="project" value="UniProtKB-KW"/>
</dbReference>
<dbReference type="PANTHER" id="PTHR38429">
    <property type="entry name" value="SEPTATION PROTEIN SPOVG-RELATED"/>
    <property type="match status" value="1"/>
</dbReference>
<keyword evidence="5" id="KW-1185">Reference proteome</keyword>
<evidence type="ECO:0000256" key="2">
    <source>
        <dbReference type="ARBA" id="ARBA00023210"/>
    </source>
</evidence>
<evidence type="ECO:0000256" key="3">
    <source>
        <dbReference type="ARBA" id="ARBA00023306"/>
    </source>
</evidence>
<gene>
    <name evidence="4" type="ORF">SAMN04488692_11646</name>
</gene>
<keyword evidence="1" id="KW-0132">Cell division</keyword>
<proteinExistence type="predicted"/>
<dbReference type="Proteomes" id="UP000199476">
    <property type="component" value="Unassembled WGS sequence"/>
</dbReference>
<evidence type="ECO:0000313" key="5">
    <source>
        <dbReference type="Proteomes" id="UP000199476"/>
    </source>
</evidence>
<dbReference type="SUPFAM" id="SSF160537">
    <property type="entry name" value="SpoVG-like"/>
    <property type="match status" value="1"/>
</dbReference>
<accession>A0A1G9QDI8</accession>
<dbReference type="OrthoDB" id="9796286at2"/>